<dbReference type="PANTHER" id="PTHR12129:SF15">
    <property type="entry name" value="URONYL 2-SULFOTRANSFERASE"/>
    <property type="match status" value="1"/>
</dbReference>
<dbReference type="SUPFAM" id="SSF52540">
    <property type="entry name" value="P-loop containing nucleoside triphosphate hydrolases"/>
    <property type="match status" value="1"/>
</dbReference>
<evidence type="ECO:0000256" key="5">
    <source>
        <dbReference type="ARBA" id="ARBA00022968"/>
    </source>
</evidence>
<dbReference type="InterPro" id="IPR007734">
    <property type="entry name" value="Heparan_SO4_2-O-STrfase"/>
</dbReference>
<feature type="transmembrane region" description="Helical" evidence="10">
    <location>
        <begin position="7"/>
        <end position="26"/>
    </location>
</feature>
<name>A0A9P0FH48_BRAAE</name>
<organism evidence="11 12">
    <name type="scientific">Brassicogethes aeneus</name>
    <name type="common">Rape pollen beetle</name>
    <name type="synonym">Meligethes aeneus</name>
    <dbReference type="NCBI Taxonomy" id="1431903"/>
    <lineage>
        <taxon>Eukaryota</taxon>
        <taxon>Metazoa</taxon>
        <taxon>Ecdysozoa</taxon>
        <taxon>Arthropoda</taxon>
        <taxon>Hexapoda</taxon>
        <taxon>Insecta</taxon>
        <taxon>Pterygota</taxon>
        <taxon>Neoptera</taxon>
        <taxon>Endopterygota</taxon>
        <taxon>Coleoptera</taxon>
        <taxon>Polyphaga</taxon>
        <taxon>Cucujiformia</taxon>
        <taxon>Nitidulidae</taxon>
        <taxon>Meligethinae</taxon>
        <taxon>Brassicogethes</taxon>
    </lineage>
</organism>
<dbReference type="GO" id="GO:0008146">
    <property type="term" value="F:sulfotransferase activity"/>
    <property type="evidence" value="ECO:0007669"/>
    <property type="project" value="InterPro"/>
</dbReference>
<evidence type="ECO:0000256" key="4">
    <source>
        <dbReference type="ARBA" id="ARBA00022692"/>
    </source>
</evidence>
<dbReference type="Pfam" id="PF03567">
    <property type="entry name" value="Sulfotransfer_2"/>
    <property type="match status" value="1"/>
</dbReference>
<keyword evidence="7" id="KW-0333">Golgi apparatus</keyword>
<comment type="similarity">
    <text evidence="2">Belongs to the sulfotransferase 3 family.</text>
</comment>
<keyword evidence="6 10" id="KW-1133">Transmembrane helix</keyword>
<sequence>MRAKLKLQWFLVPLILTLYLSGFFLYKTAPVQVIAVRTTSHTTQASISFAPLRHVTKSLAELDKMDEISKNFLFFNHVPKCGSEVLILLLQKMQGFNNFRHVRLKGGSKRKLNRLQQEELVEEFYDILRKQPVRLSFDRHTYFVNFTSFDKQSPTYINLIRDPIDKIVSRSPGKNGKGSNEYYYKCLMKKKGDCNFKNGLSYDLSIPYFCGQDSRCMILNNDWALKTAKENVQRYFEVVGVLEELNSTLEVLENKLPNFFKGVQKHYQTYLLSNFKNKKPIKVPNRIRKKLKDTLRTEYDFYDWIKGRLFGQLQILYGDHQSH</sequence>
<evidence type="ECO:0000256" key="1">
    <source>
        <dbReference type="ARBA" id="ARBA00004323"/>
    </source>
</evidence>
<dbReference type="Proteomes" id="UP001154078">
    <property type="component" value="Chromosome 4"/>
</dbReference>
<proteinExistence type="inferred from homology"/>
<keyword evidence="8 10" id="KW-0472">Membrane</keyword>
<evidence type="ECO:0000256" key="3">
    <source>
        <dbReference type="ARBA" id="ARBA00022679"/>
    </source>
</evidence>
<evidence type="ECO:0000256" key="6">
    <source>
        <dbReference type="ARBA" id="ARBA00022989"/>
    </source>
</evidence>
<dbReference type="Gene3D" id="3.40.50.300">
    <property type="entry name" value="P-loop containing nucleotide triphosphate hydrolases"/>
    <property type="match status" value="1"/>
</dbReference>
<protein>
    <submittedName>
        <fullName evidence="11">Uncharacterized protein</fullName>
    </submittedName>
</protein>
<keyword evidence="3" id="KW-0808">Transferase</keyword>
<gene>
    <name evidence="11" type="ORF">MELIAE_LOCUS6152</name>
</gene>
<keyword evidence="9" id="KW-0325">Glycoprotein</keyword>
<dbReference type="GO" id="GO:0000139">
    <property type="term" value="C:Golgi membrane"/>
    <property type="evidence" value="ECO:0007669"/>
    <property type="project" value="UniProtKB-SubCell"/>
</dbReference>
<evidence type="ECO:0000256" key="8">
    <source>
        <dbReference type="ARBA" id="ARBA00023136"/>
    </source>
</evidence>
<keyword evidence="12" id="KW-1185">Reference proteome</keyword>
<dbReference type="EMBL" id="OV121135">
    <property type="protein sequence ID" value="CAH0554605.1"/>
    <property type="molecule type" value="Genomic_DNA"/>
</dbReference>
<dbReference type="PANTHER" id="PTHR12129">
    <property type="entry name" value="HEPARAN SULFATE 2-O-SULFOTRANSFERASE"/>
    <property type="match status" value="1"/>
</dbReference>
<keyword evidence="4 10" id="KW-0812">Transmembrane</keyword>
<dbReference type="InterPro" id="IPR027417">
    <property type="entry name" value="P-loop_NTPase"/>
</dbReference>
<accession>A0A9P0FH48</accession>
<evidence type="ECO:0000256" key="2">
    <source>
        <dbReference type="ARBA" id="ARBA00010569"/>
    </source>
</evidence>
<evidence type="ECO:0000256" key="9">
    <source>
        <dbReference type="ARBA" id="ARBA00023180"/>
    </source>
</evidence>
<evidence type="ECO:0000256" key="10">
    <source>
        <dbReference type="SAM" id="Phobius"/>
    </source>
</evidence>
<evidence type="ECO:0000313" key="11">
    <source>
        <dbReference type="EMBL" id="CAH0554605.1"/>
    </source>
</evidence>
<keyword evidence="5" id="KW-0735">Signal-anchor</keyword>
<evidence type="ECO:0000313" key="12">
    <source>
        <dbReference type="Proteomes" id="UP001154078"/>
    </source>
</evidence>
<dbReference type="OrthoDB" id="10019582at2759"/>
<evidence type="ECO:0000256" key="7">
    <source>
        <dbReference type="ARBA" id="ARBA00023034"/>
    </source>
</evidence>
<comment type="subcellular location">
    <subcellularLocation>
        <location evidence="1">Golgi apparatus membrane</location>
        <topology evidence="1">Single-pass type II membrane protein</topology>
    </subcellularLocation>
</comment>
<reference evidence="11" key="1">
    <citation type="submission" date="2021-12" db="EMBL/GenBank/DDBJ databases">
        <authorList>
            <person name="King R."/>
        </authorList>
    </citation>
    <scope>NUCLEOTIDE SEQUENCE</scope>
</reference>
<dbReference type="InterPro" id="IPR005331">
    <property type="entry name" value="Sulfotransferase"/>
</dbReference>
<dbReference type="AlphaFoldDB" id="A0A9P0FH48"/>